<dbReference type="EMBL" id="UINC01164614">
    <property type="protein sequence ID" value="SVD65558.1"/>
    <property type="molecule type" value="Genomic_DNA"/>
</dbReference>
<gene>
    <name evidence="1" type="ORF">METZ01_LOCUS418412</name>
</gene>
<evidence type="ECO:0000313" key="1">
    <source>
        <dbReference type="EMBL" id="SVD65558.1"/>
    </source>
</evidence>
<proteinExistence type="predicted"/>
<feature type="non-terminal residue" evidence="1">
    <location>
        <position position="162"/>
    </location>
</feature>
<sequence>MNITEKHQKGFGVKNFVEFCIEFFPPPLPLVLPDGQFGGNIDSNEKINEGNELFLNSRQFGFEPIFLTENISQSITIAQADEASSYELVDGTEVEISARDFIKFQLLKIDVNTFFQIASRVDYSIENDLVLKLLKESLDPNIEVDEFNFPKDQKDWPYWLDV</sequence>
<accession>A0A382X5C7</accession>
<protein>
    <submittedName>
        <fullName evidence="1">Uncharacterized protein</fullName>
    </submittedName>
</protein>
<reference evidence="1" key="1">
    <citation type="submission" date="2018-05" db="EMBL/GenBank/DDBJ databases">
        <authorList>
            <person name="Lanie J.A."/>
            <person name="Ng W.-L."/>
            <person name="Kazmierczak K.M."/>
            <person name="Andrzejewski T.M."/>
            <person name="Davidsen T.M."/>
            <person name="Wayne K.J."/>
            <person name="Tettelin H."/>
            <person name="Glass J.I."/>
            <person name="Rusch D."/>
            <person name="Podicherti R."/>
            <person name="Tsui H.-C.T."/>
            <person name="Winkler M.E."/>
        </authorList>
    </citation>
    <scope>NUCLEOTIDE SEQUENCE</scope>
</reference>
<organism evidence="1">
    <name type="scientific">marine metagenome</name>
    <dbReference type="NCBI Taxonomy" id="408172"/>
    <lineage>
        <taxon>unclassified sequences</taxon>
        <taxon>metagenomes</taxon>
        <taxon>ecological metagenomes</taxon>
    </lineage>
</organism>
<name>A0A382X5C7_9ZZZZ</name>
<dbReference type="AlphaFoldDB" id="A0A382X5C7"/>